<organism evidence="3 4">
    <name type="scientific">Zopfia rhizophila CBS 207.26</name>
    <dbReference type="NCBI Taxonomy" id="1314779"/>
    <lineage>
        <taxon>Eukaryota</taxon>
        <taxon>Fungi</taxon>
        <taxon>Dikarya</taxon>
        <taxon>Ascomycota</taxon>
        <taxon>Pezizomycotina</taxon>
        <taxon>Dothideomycetes</taxon>
        <taxon>Dothideomycetes incertae sedis</taxon>
        <taxon>Zopfiaceae</taxon>
        <taxon>Zopfia</taxon>
    </lineage>
</organism>
<sequence length="266" mass="30581">MFRFPASDLNVKYQQTLDASWALFDLKSELGVRELEDRFAPSSLEIGGKPYKFDKEQNYVEYIRWTLYISFTRTLGIIFYDIRLKGERILYKMSIQEATAQYGGNQRKAANTVYHDTYYSLGTNIGTLVEGFDCPWGLTFWNITYHEGNKTIVNEDSLHIFEADTGYPLSRHPTDSSNNYGFTNLVTVKVHVRLLLPHRFLGVIVRAPGYLQSSFYYPDQGKWGARIQQATQRSLHDHTITFKGDFDILGTSNSFQAPEIKAVNHS</sequence>
<dbReference type="PANTHER" id="PTHR10638">
    <property type="entry name" value="COPPER AMINE OXIDASE"/>
    <property type="match status" value="1"/>
</dbReference>
<dbReference type="OrthoDB" id="3341590at2759"/>
<dbReference type="InterPro" id="IPR000269">
    <property type="entry name" value="Cu_amine_oxidase"/>
</dbReference>
<dbReference type="EC" id="1.4.3.-" evidence="1"/>
<comment type="similarity">
    <text evidence="1">Belongs to the copper/topaquinone oxidase family.</text>
</comment>
<evidence type="ECO:0000256" key="1">
    <source>
        <dbReference type="RuleBase" id="RU000672"/>
    </source>
</evidence>
<gene>
    <name evidence="3" type="ORF">K469DRAFT_697985</name>
</gene>
<protein>
    <recommendedName>
        <fullName evidence="1">Amine oxidase</fullName>
        <ecNumber evidence="1">1.4.3.-</ecNumber>
    </recommendedName>
</protein>
<evidence type="ECO:0000259" key="2">
    <source>
        <dbReference type="Pfam" id="PF01179"/>
    </source>
</evidence>
<dbReference type="AlphaFoldDB" id="A0A6A6ELI4"/>
<comment type="cofactor">
    <cofactor evidence="1">
        <name>Cu cation</name>
        <dbReference type="ChEBI" id="CHEBI:23378"/>
    </cofactor>
    <text evidence="1">Contains 1 topaquinone per subunit.</text>
</comment>
<keyword evidence="1" id="KW-0479">Metal-binding</keyword>
<dbReference type="GO" id="GO:0008131">
    <property type="term" value="F:primary methylamine oxidase activity"/>
    <property type="evidence" value="ECO:0007669"/>
    <property type="project" value="InterPro"/>
</dbReference>
<evidence type="ECO:0000313" key="3">
    <source>
        <dbReference type="EMBL" id="KAF2190756.1"/>
    </source>
</evidence>
<name>A0A6A6ELI4_9PEZI</name>
<dbReference type="SUPFAM" id="SSF49998">
    <property type="entry name" value="Amine oxidase catalytic domain"/>
    <property type="match status" value="1"/>
</dbReference>
<dbReference type="Proteomes" id="UP000800200">
    <property type="component" value="Unassembled WGS sequence"/>
</dbReference>
<dbReference type="Pfam" id="PF01179">
    <property type="entry name" value="Cu_amine_oxid"/>
    <property type="match status" value="2"/>
</dbReference>
<dbReference type="PRINTS" id="PR00766">
    <property type="entry name" value="CUDAOXIDASE"/>
</dbReference>
<dbReference type="GO" id="GO:0009308">
    <property type="term" value="P:amine metabolic process"/>
    <property type="evidence" value="ECO:0007669"/>
    <property type="project" value="UniProtKB-UniRule"/>
</dbReference>
<dbReference type="GO" id="GO:0048038">
    <property type="term" value="F:quinone binding"/>
    <property type="evidence" value="ECO:0007669"/>
    <property type="project" value="InterPro"/>
</dbReference>
<dbReference type="GO" id="GO:0005507">
    <property type="term" value="F:copper ion binding"/>
    <property type="evidence" value="ECO:0007669"/>
    <property type="project" value="InterPro"/>
</dbReference>
<comment type="PTM">
    <text evidence="1">Topaquinone (TPQ) is generated by copper-dependent autoxidation of a specific tyrosyl residue.</text>
</comment>
<evidence type="ECO:0000313" key="4">
    <source>
        <dbReference type="Proteomes" id="UP000800200"/>
    </source>
</evidence>
<dbReference type="GO" id="GO:0005886">
    <property type="term" value="C:plasma membrane"/>
    <property type="evidence" value="ECO:0007669"/>
    <property type="project" value="TreeGrafter"/>
</dbReference>
<dbReference type="InterPro" id="IPR036460">
    <property type="entry name" value="Cu_amine_oxidase_C_sf"/>
</dbReference>
<keyword evidence="1" id="KW-0801">TPQ</keyword>
<keyword evidence="4" id="KW-1185">Reference proteome</keyword>
<keyword evidence="1" id="KW-0560">Oxidoreductase</keyword>
<feature type="domain" description="Copper amine oxidase catalytic" evidence="2">
    <location>
        <begin position="44"/>
        <end position="182"/>
    </location>
</feature>
<proteinExistence type="inferred from homology"/>
<feature type="domain" description="Copper amine oxidase catalytic" evidence="2">
    <location>
        <begin position="203"/>
        <end position="262"/>
    </location>
</feature>
<dbReference type="EMBL" id="ML994618">
    <property type="protein sequence ID" value="KAF2190756.1"/>
    <property type="molecule type" value="Genomic_DNA"/>
</dbReference>
<dbReference type="Gene3D" id="2.70.98.20">
    <property type="entry name" value="Copper amine oxidase, catalytic domain"/>
    <property type="match status" value="1"/>
</dbReference>
<keyword evidence="1" id="KW-0186">Copper</keyword>
<reference evidence="3" key="1">
    <citation type="journal article" date="2020" name="Stud. Mycol.">
        <title>101 Dothideomycetes genomes: a test case for predicting lifestyles and emergence of pathogens.</title>
        <authorList>
            <person name="Haridas S."/>
            <person name="Albert R."/>
            <person name="Binder M."/>
            <person name="Bloem J."/>
            <person name="Labutti K."/>
            <person name="Salamov A."/>
            <person name="Andreopoulos B."/>
            <person name="Baker S."/>
            <person name="Barry K."/>
            <person name="Bills G."/>
            <person name="Bluhm B."/>
            <person name="Cannon C."/>
            <person name="Castanera R."/>
            <person name="Culley D."/>
            <person name="Daum C."/>
            <person name="Ezra D."/>
            <person name="Gonzalez J."/>
            <person name="Henrissat B."/>
            <person name="Kuo A."/>
            <person name="Liang C."/>
            <person name="Lipzen A."/>
            <person name="Lutzoni F."/>
            <person name="Magnuson J."/>
            <person name="Mondo S."/>
            <person name="Nolan M."/>
            <person name="Ohm R."/>
            <person name="Pangilinan J."/>
            <person name="Park H.-J."/>
            <person name="Ramirez L."/>
            <person name="Alfaro M."/>
            <person name="Sun H."/>
            <person name="Tritt A."/>
            <person name="Yoshinaga Y."/>
            <person name="Zwiers L.-H."/>
            <person name="Turgeon B."/>
            <person name="Goodwin S."/>
            <person name="Spatafora J."/>
            <person name="Crous P."/>
            <person name="Grigoriev I."/>
        </authorList>
    </citation>
    <scope>NUCLEOTIDE SEQUENCE</scope>
    <source>
        <strain evidence="3">CBS 207.26</strain>
    </source>
</reference>
<accession>A0A6A6ELI4</accession>
<dbReference type="InterPro" id="IPR015798">
    <property type="entry name" value="Cu_amine_oxidase_C"/>
</dbReference>
<dbReference type="PANTHER" id="PTHR10638:SF20">
    <property type="entry name" value="AMINE OXIDASE"/>
    <property type="match status" value="1"/>
</dbReference>